<reference evidence="1" key="1">
    <citation type="submission" date="2014-12" db="EMBL/GenBank/DDBJ databases">
        <title>Insight into the proteome of Arion vulgaris.</title>
        <authorList>
            <person name="Aradska J."/>
            <person name="Bulat T."/>
            <person name="Smidak R."/>
            <person name="Sarate P."/>
            <person name="Gangsoo J."/>
            <person name="Sialana F."/>
            <person name="Bilban M."/>
            <person name="Lubec G."/>
        </authorList>
    </citation>
    <scope>NUCLEOTIDE SEQUENCE</scope>
    <source>
        <tissue evidence="1">Skin</tissue>
    </source>
</reference>
<evidence type="ECO:0000313" key="1">
    <source>
        <dbReference type="EMBL" id="CEK88696.1"/>
    </source>
</evidence>
<accession>A0A0B7B8P8</accession>
<proteinExistence type="predicted"/>
<dbReference type="AlphaFoldDB" id="A0A0B7B8P8"/>
<name>A0A0B7B8P8_9EUPU</name>
<sequence>MASVVYSIVLDNDIVLKLSPDNGRCDLLFVSDIPVKSFDVVHVCDVKDNDDDKKSNDGKRDVVCIIILSLTSTTVP</sequence>
<dbReference type="EMBL" id="HACG01041831">
    <property type="protein sequence ID" value="CEK88696.1"/>
    <property type="molecule type" value="Transcribed_RNA"/>
</dbReference>
<organism evidence="1">
    <name type="scientific">Arion vulgaris</name>
    <dbReference type="NCBI Taxonomy" id="1028688"/>
    <lineage>
        <taxon>Eukaryota</taxon>
        <taxon>Metazoa</taxon>
        <taxon>Spiralia</taxon>
        <taxon>Lophotrochozoa</taxon>
        <taxon>Mollusca</taxon>
        <taxon>Gastropoda</taxon>
        <taxon>Heterobranchia</taxon>
        <taxon>Euthyneura</taxon>
        <taxon>Panpulmonata</taxon>
        <taxon>Eupulmonata</taxon>
        <taxon>Stylommatophora</taxon>
        <taxon>Helicina</taxon>
        <taxon>Arionoidea</taxon>
        <taxon>Arionidae</taxon>
        <taxon>Arion</taxon>
    </lineage>
</organism>
<protein>
    <submittedName>
        <fullName evidence="1">Uncharacterized protein</fullName>
    </submittedName>
</protein>
<gene>
    <name evidence="1" type="primary">ORF166535</name>
</gene>